<evidence type="ECO:0000313" key="7">
    <source>
        <dbReference type="EMBL" id="KJV35864.1"/>
    </source>
</evidence>
<comment type="similarity">
    <text evidence="2">Belongs to the TrbI/VirB10 family.</text>
</comment>
<evidence type="ECO:0000256" key="4">
    <source>
        <dbReference type="ARBA" id="ARBA00022989"/>
    </source>
</evidence>
<reference evidence="7 8" key="1">
    <citation type="submission" date="2015-03" db="EMBL/GenBank/DDBJ databases">
        <title>Draft genome sequence of Luteibacter yeojuensis strain SU11.</title>
        <authorList>
            <person name="Sulaiman J."/>
            <person name="Priya K."/>
            <person name="Chan K.-G."/>
        </authorList>
    </citation>
    <scope>NUCLEOTIDE SEQUENCE [LARGE SCALE GENOMIC DNA]</scope>
    <source>
        <strain evidence="7 8">SU11</strain>
    </source>
</reference>
<evidence type="ECO:0000256" key="5">
    <source>
        <dbReference type="ARBA" id="ARBA00023136"/>
    </source>
</evidence>
<proteinExistence type="inferred from homology"/>
<evidence type="ECO:0008006" key="9">
    <source>
        <dbReference type="Google" id="ProtNLM"/>
    </source>
</evidence>
<evidence type="ECO:0000313" key="8">
    <source>
        <dbReference type="Proteomes" id="UP000033651"/>
    </source>
</evidence>
<keyword evidence="3" id="KW-0812">Transmembrane</keyword>
<organism evidence="7 8">
    <name type="scientific">Luteibacter yeojuensis</name>
    <dbReference type="NCBI Taxonomy" id="345309"/>
    <lineage>
        <taxon>Bacteria</taxon>
        <taxon>Pseudomonadati</taxon>
        <taxon>Pseudomonadota</taxon>
        <taxon>Gammaproteobacteria</taxon>
        <taxon>Lysobacterales</taxon>
        <taxon>Rhodanobacteraceae</taxon>
        <taxon>Luteibacter</taxon>
    </lineage>
</organism>
<dbReference type="GO" id="GO:0016020">
    <property type="term" value="C:membrane"/>
    <property type="evidence" value="ECO:0007669"/>
    <property type="project" value="UniProtKB-SubCell"/>
</dbReference>
<evidence type="ECO:0000256" key="6">
    <source>
        <dbReference type="SAM" id="MobiDB-lite"/>
    </source>
</evidence>
<keyword evidence="8" id="KW-1185">Reference proteome</keyword>
<dbReference type="Proteomes" id="UP000033651">
    <property type="component" value="Unassembled WGS sequence"/>
</dbReference>
<dbReference type="InterPro" id="IPR042217">
    <property type="entry name" value="T4SS_VirB10/TrbI"/>
</dbReference>
<evidence type="ECO:0000256" key="2">
    <source>
        <dbReference type="ARBA" id="ARBA00010265"/>
    </source>
</evidence>
<keyword evidence="5" id="KW-0472">Membrane</keyword>
<accession>A0A0F3L0H7</accession>
<gene>
    <name evidence="7" type="ORF">VI08_07510</name>
</gene>
<dbReference type="CDD" id="cd16429">
    <property type="entry name" value="VirB10"/>
    <property type="match status" value="1"/>
</dbReference>
<comment type="subcellular location">
    <subcellularLocation>
        <location evidence="1">Membrane</location>
        <topology evidence="1">Single-pass membrane protein</topology>
    </subcellularLocation>
</comment>
<feature type="region of interest" description="Disordered" evidence="6">
    <location>
        <begin position="130"/>
        <end position="150"/>
    </location>
</feature>
<name>A0A0F3L0H7_9GAMM</name>
<dbReference type="Gene3D" id="2.40.128.260">
    <property type="entry name" value="Type IV secretion system, VirB10/TraB/TrbI"/>
    <property type="match status" value="1"/>
</dbReference>
<keyword evidence="4" id="KW-1133">Transmembrane helix</keyword>
<comment type="caution">
    <text evidence="7">The sequence shown here is derived from an EMBL/GenBank/DDBJ whole genome shotgun (WGS) entry which is preliminary data.</text>
</comment>
<dbReference type="EMBL" id="JZRB01000014">
    <property type="protein sequence ID" value="KJV35864.1"/>
    <property type="molecule type" value="Genomic_DNA"/>
</dbReference>
<dbReference type="AlphaFoldDB" id="A0A0F3L0H7"/>
<dbReference type="PATRIC" id="fig|345309.4.peg.708"/>
<dbReference type="Pfam" id="PF03743">
    <property type="entry name" value="TrbI"/>
    <property type="match status" value="1"/>
</dbReference>
<evidence type="ECO:0000256" key="3">
    <source>
        <dbReference type="ARBA" id="ARBA00022692"/>
    </source>
</evidence>
<protein>
    <recommendedName>
        <fullName evidence="9">Type IV secretion system protein VirB10</fullName>
    </recommendedName>
</protein>
<dbReference type="InterPro" id="IPR005498">
    <property type="entry name" value="T4SS_VirB10/TraB/TrbI"/>
</dbReference>
<sequence length="378" mass="40664">MRRVNNMPLLIVGAVIVVFVVLVAMVAAQRGAAGEEKLAPPSLGESNQALDQMLAQGALAGIIEDPDSNKAPSFAVARADDLDAPPVPEGTVPANDASQSERMKLFETAMKAKTALGQTTVVAPRAGEEAEEAKASGAPDATVPDMRIPVHADGDYGQFARKKTKRGAEDRWALDMELENPRSRYELRAGSIIPATMISGINSELPGQIIGQVSQDVFDTPTGKFRLIPQGARLIGRYSNRIVDGQSRVLVAWQRIVFPDGKALDIGSMEGVDSAGYAGFNDQVDRHYWRIFGSAILMSGIATGLTSSAVNPSNDPFGSSSLAQFNSQLANQIGEVSTKMIEKNMNVAPTLMIRPGYRFNVMAVKDLPFDHPYQPFDY</sequence>
<evidence type="ECO:0000256" key="1">
    <source>
        <dbReference type="ARBA" id="ARBA00004167"/>
    </source>
</evidence>